<dbReference type="SUPFAM" id="SSF88659">
    <property type="entry name" value="Sigma3 and sigma4 domains of RNA polymerase sigma factors"/>
    <property type="match status" value="1"/>
</dbReference>
<gene>
    <name evidence="8" type="ORF">C1I95_25000</name>
</gene>
<dbReference type="OrthoDB" id="3206561at2"/>
<dbReference type="GO" id="GO:0016987">
    <property type="term" value="F:sigma factor activity"/>
    <property type="evidence" value="ECO:0007669"/>
    <property type="project" value="UniProtKB-KW"/>
</dbReference>
<dbReference type="SUPFAM" id="SSF88946">
    <property type="entry name" value="Sigma2 domain of RNA polymerase sigma factors"/>
    <property type="match status" value="1"/>
</dbReference>
<keyword evidence="3" id="KW-0731">Sigma factor</keyword>
<sequence length="438" mass="48114">MTVVGSVAVAATDPTSEDATRATRRAVEAVWRIESARLIARLARLVRDVGLAEELAQDALVVALERWPETGVPDDPGRWLLATAKHRAIDLLRRQERYAKKLALLGRDVQIQQEYAEAELDAALDDHIGDDLLRLVFTAAHPVLPTEAKVALTLRLLGGLTTPEIARAFLIPETTAAQRIVRAKLALSAANVQFELPTPAELPDRLSSVLEVVYLIFNEGYSATSARDWARPELCHEAVRLGRILAGLLPDEPETHGLLALMEIQASRLRARVDAAGQPVPLLDQDRRLWDRLLVRRGLAALARAESLGAGRYTLQAAIAACHARATRAEDTDWPRMVALYEVLAHVQPSPVVLLNRAAAVGLAGDPARGLALLDPLGQERALRDYPQLPAVRGELLARLGRADEARDEFVRAAELTRNDGERVLFRRRADALTRRDT</sequence>
<dbReference type="GO" id="GO:0006352">
    <property type="term" value="P:DNA-templated transcription initiation"/>
    <property type="evidence" value="ECO:0007669"/>
    <property type="project" value="InterPro"/>
</dbReference>
<keyword evidence="2" id="KW-0805">Transcription regulation</keyword>
<dbReference type="PANTHER" id="PTHR47756">
    <property type="entry name" value="BLL6612 PROTEIN-RELATED"/>
    <property type="match status" value="1"/>
</dbReference>
<dbReference type="InterPro" id="IPR013325">
    <property type="entry name" value="RNA_pol_sigma_r2"/>
</dbReference>
<comment type="caution">
    <text evidence="8">The sequence shown here is derived from an EMBL/GenBank/DDBJ whole genome shotgun (WGS) entry which is preliminary data.</text>
</comment>
<dbReference type="InterPro" id="IPR013324">
    <property type="entry name" value="RNA_pol_sigma_r3/r4-like"/>
</dbReference>
<feature type="domain" description="RNA polymerase sigma-70 region 2" evidence="5">
    <location>
        <begin position="37"/>
        <end position="97"/>
    </location>
</feature>
<dbReference type="InterPro" id="IPR036388">
    <property type="entry name" value="WH-like_DNA-bd_sf"/>
</dbReference>
<dbReference type="EMBL" id="POTY01000196">
    <property type="protein sequence ID" value="PZG12825.1"/>
    <property type="molecule type" value="Genomic_DNA"/>
</dbReference>
<evidence type="ECO:0000256" key="1">
    <source>
        <dbReference type="ARBA" id="ARBA00010641"/>
    </source>
</evidence>
<comment type="similarity">
    <text evidence="1">Belongs to the sigma-70 factor family. ECF subfamily.</text>
</comment>
<dbReference type="InterPro" id="IPR013249">
    <property type="entry name" value="RNA_pol_sigma70_r4_t2"/>
</dbReference>
<reference evidence="8 9" key="1">
    <citation type="submission" date="2018-01" db="EMBL/GenBank/DDBJ databases">
        <title>Draft genome sequence of Jishengella sp. NA12.</title>
        <authorList>
            <person name="Sahin N."/>
            <person name="Ay H."/>
            <person name="Saygin H."/>
        </authorList>
    </citation>
    <scope>NUCLEOTIDE SEQUENCE [LARGE SCALE GENOMIC DNA]</scope>
    <source>
        <strain evidence="8 9">NA12</strain>
    </source>
</reference>
<evidence type="ECO:0000256" key="4">
    <source>
        <dbReference type="ARBA" id="ARBA00023163"/>
    </source>
</evidence>
<evidence type="ECO:0000256" key="3">
    <source>
        <dbReference type="ARBA" id="ARBA00023082"/>
    </source>
</evidence>
<feature type="domain" description="RNA polymerase sigma factor 70 region 4 type 2" evidence="6">
    <location>
        <begin position="138"/>
        <end position="187"/>
    </location>
</feature>
<protein>
    <submittedName>
        <fullName evidence="8">RNA polymerase subunit sigma-24</fullName>
    </submittedName>
</protein>
<dbReference type="Proteomes" id="UP000248924">
    <property type="component" value="Unassembled WGS sequence"/>
</dbReference>
<dbReference type="InterPro" id="IPR046531">
    <property type="entry name" value="DUF6596"/>
</dbReference>
<keyword evidence="4" id="KW-0804">Transcription</keyword>
<dbReference type="AlphaFoldDB" id="A0A2W2E6J4"/>
<accession>A0A2W2E6J4</accession>
<evidence type="ECO:0000256" key="2">
    <source>
        <dbReference type="ARBA" id="ARBA00023015"/>
    </source>
</evidence>
<dbReference type="Gene3D" id="1.10.10.10">
    <property type="entry name" value="Winged helix-like DNA-binding domain superfamily/Winged helix DNA-binding domain"/>
    <property type="match status" value="1"/>
</dbReference>
<organism evidence="8 9">
    <name type="scientific">Micromonospora craterilacus</name>
    <dbReference type="NCBI Taxonomy" id="1655439"/>
    <lineage>
        <taxon>Bacteria</taxon>
        <taxon>Bacillati</taxon>
        <taxon>Actinomycetota</taxon>
        <taxon>Actinomycetes</taxon>
        <taxon>Micromonosporales</taxon>
        <taxon>Micromonosporaceae</taxon>
        <taxon>Micromonospora</taxon>
    </lineage>
</organism>
<dbReference type="Pfam" id="PF20239">
    <property type="entry name" value="DUF6596"/>
    <property type="match status" value="1"/>
</dbReference>
<dbReference type="Pfam" id="PF04542">
    <property type="entry name" value="Sigma70_r2"/>
    <property type="match status" value="1"/>
</dbReference>
<name>A0A2W2E6J4_9ACTN</name>
<dbReference type="Pfam" id="PF08281">
    <property type="entry name" value="Sigma70_r4_2"/>
    <property type="match status" value="1"/>
</dbReference>
<feature type="domain" description="DUF6596" evidence="7">
    <location>
        <begin position="205"/>
        <end position="305"/>
    </location>
</feature>
<evidence type="ECO:0000313" key="8">
    <source>
        <dbReference type="EMBL" id="PZG12825.1"/>
    </source>
</evidence>
<dbReference type="GO" id="GO:0003677">
    <property type="term" value="F:DNA binding"/>
    <property type="evidence" value="ECO:0007669"/>
    <property type="project" value="InterPro"/>
</dbReference>
<evidence type="ECO:0000259" key="6">
    <source>
        <dbReference type="Pfam" id="PF08281"/>
    </source>
</evidence>
<keyword evidence="9" id="KW-1185">Reference proteome</keyword>
<proteinExistence type="inferred from homology"/>
<dbReference type="InterPro" id="IPR007627">
    <property type="entry name" value="RNA_pol_sigma70_r2"/>
</dbReference>
<dbReference type="PANTHER" id="PTHR47756:SF1">
    <property type="entry name" value="BLL0085 PROTEIN"/>
    <property type="match status" value="1"/>
</dbReference>
<dbReference type="Gene3D" id="1.10.1740.10">
    <property type="match status" value="1"/>
</dbReference>
<evidence type="ECO:0000259" key="7">
    <source>
        <dbReference type="Pfam" id="PF20239"/>
    </source>
</evidence>
<evidence type="ECO:0000313" key="9">
    <source>
        <dbReference type="Proteomes" id="UP000248924"/>
    </source>
</evidence>
<evidence type="ECO:0000259" key="5">
    <source>
        <dbReference type="Pfam" id="PF04542"/>
    </source>
</evidence>